<organism evidence="4 5">
    <name type="scientific">Macrostomum lignano</name>
    <dbReference type="NCBI Taxonomy" id="282301"/>
    <lineage>
        <taxon>Eukaryota</taxon>
        <taxon>Metazoa</taxon>
        <taxon>Spiralia</taxon>
        <taxon>Lophotrochozoa</taxon>
        <taxon>Platyhelminthes</taxon>
        <taxon>Rhabditophora</taxon>
        <taxon>Macrostomorpha</taxon>
        <taxon>Macrostomida</taxon>
        <taxon>Macrostomidae</taxon>
        <taxon>Macrostomum</taxon>
    </lineage>
</organism>
<feature type="domain" description="CSD" evidence="3">
    <location>
        <begin position="50"/>
        <end position="121"/>
    </location>
</feature>
<gene>
    <name evidence="4" type="ORF">BOX15_Mlig032080g1</name>
</gene>
<dbReference type="Proteomes" id="UP000215902">
    <property type="component" value="Unassembled WGS sequence"/>
</dbReference>
<dbReference type="PANTHER" id="PTHR12962:SF1">
    <property type="entry name" value="COLD SHOCK DOMAIN-CONTAINING PROTEIN CG9705"/>
    <property type="match status" value="1"/>
</dbReference>
<dbReference type="InterPro" id="IPR052069">
    <property type="entry name" value="Ca-reg_mRNA-binding_domain"/>
</dbReference>
<evidence type="ECO:0000256" key="1">
    <source>
        <dbReference type="ARBA" id="ARBA00022553"/>
    </source>
</evidence>
<dbReference type="FunFam" id="2.40.50.140:FF:000086">
    <property type="entry name" value="Cold shock domain-containing protein C2"/>
    <property type="match status" value="1"/>
</dbReference>
<accession>A0A267ESJ2</accession>
<dbReference type="AlphaFoldDB" id="A0A267ESJ2"/>
<feature type="region of interest" description="Disordered" evidence="2">
    <location>
        <begin position="1"/>
        <end position="27"/>
    </location>
</feature>
<sequence>QQFQMSNGNSQSETAAAPQTHDGEFAVPYPVPLKRHRTRSMADRAHKQPVQHGRVTYFCRQRGHGFILLTDTSQSTQAESIFVHISDIDEEYVPVPGDEVEFRMIPIPPKNEKYQAVHVRIIHLAPGVTHHKWSEPVDQ</sequence>
<dbReference type="SMART" id="SM00357">
    <property type="entry name" value="CSP"/>
    <property type="match status" value="1"/>
</dbReference>
<evidence type="ECO:0000313" key="5">
    <source>
        <dbReference type="Proteomes" id="UP000215902"/>
    </source>
</evidence>
<dbReference type="GO" id="GO:0043488">
    <property type="term" value="P:regulation of mRNA stability"/>
    <property type="evidence" value="ECO:0007669"/>
    <property type="project" value="TreeGrafter"/>
</dbReference>
<dbReference type="InterPro" id="IPR011129">
    <property type="entry name" value="CSD"/>
</dbReference>
<keyword evidence="1" id="KW-0597">Phosphoprotein</keyword>
<dbReference type="OrthoDB" id="448492at2759"/>
<proteinExistence type="predicted"/>
<dbReference type="Pfam" id="PF00313">
    <property type="entry name" value="CSD"/>
    <property type="match status" value="1"/>
</dbReference>
<dbReference type="InterPro" id="IPR002059">
    <property type="entry name" value="CSP_DNA-bd"/>
</dbReference>
<dbReference type="PANTHER" id="PTHR12962">
    <property type="entry name" value="CALCIUM-REGULATED HEAT STABLE PROTEIN CRHSP-24-RELATED"/>
    <property type="match status" value="1"/>
</dbReference>
<evidence type="ECO:0000313" key="4">
    <source>
        <dbReference type="EMBL" id="PAA63722.1"/>
    </source>
</evidence>
<feature type="compositionally biased region" description="Polar residues" evidence="2">
    <location>
        <begin position="1"/>
        <end position="14"/>
    </location>
</feature>
<dbReference type="PROSITE" id="PS51857">
    <property type="entry name" value="CSD_2"/>
    <property type="match status" value="1"/>
</dbReference>
<protein>
    <recommendedName>
        <fullName evidence="3">CSD domain-containing protein</fullName>
    </recommendedName>
</protein>
<evidence type="ECO:0000259" key="3">
    <source>
        <dbReference type="PROSITE" id="PS51857"/>
    </source>
</evidence>
<keyword evidence="5" id="KW-1185">Reference proteome</keyword>
<dbReference type="EMBL" id="NIVC01001817">
    <property type="protein sequence ID" value="PAA63722.1"/>
    <property type="molecule type" value="Genomic_DNA"/>
</dbReference>
<evidence type="ECO:0000256" key="2">
    <source>
        <dbReference type="SAM" id="MobiDB-lite"/>
    </source>
</evidence>
<dbReference type="GO" id="GO:0005737">
    <property type="term" value="C:cytoplasm"/>
    <property type="evidence" value="ECO:0007669"/>
    <property type="project" value="TreeGrafter"/>
</dbReference>
<dbReference type="InterPro" id="IPR012340">
    <property type="entry name" value="NA-bd_OB-fold"/>
</dbReference>
<reference evidence="4 5" key="1">
    <citation type="submission" date="2017-06" db="EMBL/GenBank/DDBJ databases">
        <title>A platform for efficient transgenesis in Macrostomum lignano, a flatworm model organism for stem cell research.</title>
        <authorList>
            <person name="Berezikov E."/>
        </authorList>
    </citation>
    <scope>NUCLEOTIDE SEQUENCE [LARGE SCALE GENOMIC DNA]</scope>
    <source>
        <strain evidence="4">DV1</strain>
        <tissue evidence="4">Whole organism</tissue>
    </source>
</reference>
<feature type="non-terminal residue" evidence="4">
    <location>
        <position position="1"/>
    </location>
</feature>
<comment type="caution">
    <text evidence="4">The sequence shown here is derived from an EMBL/GenBank/DDBJ whole genome shotgun (WGS) entry which is preliminary data.</text>
</comment>
<dbReference type="SUPFAM" id="SSF50249">
    <property type="entry name" value="Nucleic acid-binding proteins"/>
    <property type="match status" value="1"/>
</dbReference>
<dbReference type="Gene3D" id="2.40.50.140">
    <property type="entry name" value="Nucleic acid-binding proteins"/>
    <property type="match status" value="1"/>
</dbReference>
<dbReference type="STRING" id="282301.A0A267ESJ2"/>
<dbReference type="GO" id="GO:0003730">
    <property type="term" value="F:mRNA 3'-UTR binding"/>
    <property type="evidence" value="ECO:0007669"/>
    <property type="project" value="TreeGrafter"/>
</dbReference>
<name>A0A267ESJ2_9PLAT</name>